<evidence type="ECO:0000313" key="3">
    <source>
        <dbReference type="Proteomes" id="UP000226431"/>
    </source>
</evidence>
<feature type="compositionally biased region" description="Basic and acidic residues" evidence="1">
    <location>
        <begin position="111"/>
        <end position="125"/>
    </location>
</feature>
<feature type="compositionally biased region" description="Pro residues" evidence="1">
    <location>
        <begin position="154"/>
        <end position="165"/>
    </location>
</feature>
<keyword evidence="3" id="KW-1185">Reference proteome</keyword>
<gene>
    <name evidence="2" type="ORF">CDD80_1901</name>
</gene>
<organism evidence="2 3">
    <name type="scientific">Ophiocordyceps camponoti-rufipedis</name>
    <dbReference type="NCBI Taxonomy" id="2004952"/>
    <lineage>
        <taxon>Eukaryota</taxon>
        <taxon>Fungi</taxon>
        <taxon>Dikarya</taxon>
        <taxon>Ascomycota</taxon>
        <taxon>Pezizomycotina</taxon>
        <taxon>Sordariomycetes</taxon>
        <taxon>Hypocreomycetidae</taxon>
        <taxon>Hypocreales</taxon>
        <taxon>Ophiocordycipitaceae</taxon>
        <taxon>Ophiocordyceps</taxon>
    </lineage>
</organism>
<proteinExistence type="predicted"/>
<sequence>MGKRDLASCRIVPPSKQKASSPEEEAPSKKGGTGKTNTSQLRHPNSIQDTEPQSKPPPSGKPTPKTPPAKTPPTRNPTAKTPPTVQKPPASPKLNLDAARGVLLGFLPDPSRPEPDPSEKAFPKESDWGRWLPLSAGIFANKKTALFPNGKVNPHPPPKETPAPPSIWDNIQAGRPWLYGDPDFGPKARESSGKPVG</sequence>
<reference evidence="2 3" key="1">
    <citation type="submission" date="2017-06" db="EMBL/GenBank/DDBJ databases">
        <title>Ant-infecting Ophiocordyceps genomes reveal a high diversity of potential behavioral manipulation genes and a possible major role for enterotoxins.</title>
        <authorList>
            <person name="De Bekker C."/>
            <person name="Evans H.C."/>
            <person name="Brachmann A."/>
            <person name="Hughes D.P."/>
        </authorList>
    </citation>
    <scope>NUCLEOTIDE SEQUENCE [LARGE SCALE GENOMIC DNA]</scope>
    <source>
        <strain evidence="2 3">Map16</strain>
    </source>
</reference>
<feature type="compositionally biased region" description="Polar residues" evidence="1">
    <location>
        <begin position="35"/>
        <end position="51"/>
    </location>
</feature>
<dbReference type="EMBL" id="NJES01001856">
    <property type="protein sequence ID" value="PHH58978.1"/>
    <property type="molecule type" value="Genomic_DNA"/>
</dbReference>
<dbReference type="AlphaFoldDB" id="A0A2C5XDV1"/>
<accession>A0A2C5XDV1</accession>
<dbReference type="Proteomes" id="UP000226431">
    <property type="component" value="Unassembled WGS sequence"/>
</dbReference>
<name>A0A2C5XDV1_9HYPO</name>
<comment type="caution">
    <text evidence="2">The sequence shown here is derived from an EMBL/GenBank/DDBJ whole genome shotgun (WGS) entry which is preliminary data.</text>
</comment>
<evidence type="ECO:0000256" key="1">
    <source>
        <dbReference type="SAM" id="MobiDB-lite"/>
    </source>
</evidence>
<evidence type="ECO:0000313" key="2">
    <source>
        <dbReference type="EMBL" id="PHH58978.1"/>
    </source>
</evidence>
<feature type="compositionally biased region" description="Basic and acidic residues" evidence="1">
    <location>
        <begin position="184"/>
        <end position="197"/>
    </location>
</feature>
<protein>
    <submittedName>
        <fullName evidence="2">Uncharacterized protein</fullName>
    </submittedName>
</protein>
<feature type="region of interest" description="Disordered" evidence="1">
    <location>
        <begin position="147"/>
        <end position="197"/>
    </location>
</feature>
<feature type="compositionally biased region" description="Pro residues" evidence="1">
    <location>
        <begin position="54"/>
        <end position="75"/>
    </location>
</feature>
<feature type="region of interest" description="Disordered" evidence="1">
    <location>
        <begin position="1"/>
        <end position="125"/>
    </location>
</feature>